<dbReference type="PANTHER" id="PTHR43289:SF34">
    <property type="entry name" value="SERINE_THREONINE-PROTEIN KINASE YBDM-RELATED"/>
    <property type="match status" value="1"/>
</dbReference>
<keyword evidence="2" id="KW-0723">Serine/threonine-protein kinase</keyword>
<dbReference type="Pfam" id="PF00069">
    <property type="entry name" value="Pkinase"/>
    <property type="match status" value="1"/>
</dbReference>
<feature type="domain" description="PASTA" evidence="13">
    <location>
        <begin position="490"/>
        <end position="556"/>
    </location>
</feature>
<dbReference type="InterPro" id="IPR005543">
    <property type="entry name" value="PASTA_dom"/>
</dbReference>
<dbReference type="PROSITE" id="PS50011">
    <property type="entry name" value="PROTEIN_KINASE_DOM"/>
    <property type="match status" value="1"/>
</dbReference>
<evidence type="ECO:0000259" key="12">
    <source>
        <dbReference type="PROSITE" id="PS50011"/>
    </source>
</evidence>
<evidence type="ECO:0000259" key="13">
    <source>
        <dbReference type="PROSITE" id="PS51178"/>
    </source>
</evidence>
<feature type="domain" description="PASTA" evidence="13">
    <location>
        <begin position="422"/>
        <end position="488"/>
    </location>
</feature>
<dbReference type="RefSeq" id="WP_249293837.1">
    <property type="nucleotide sequence ID" value="NZ_JACRSV010000001.1"/>
</dbReference>
<organism evidence="14 15">
    <name type="scientific">Fumia xinanensis</name>
    <dbReference type="NCBI Taxonomy" id="2763659"/>
    <lineage>
        <taxon>Bacteria</taxon>
        <taxon>Bacillati</taxon>
        <taxon>Bacillota</taxon>
        <taxon>Clostridia</taxon>
        <taxon>Eubacteriales</taxon>
        <taxon>Oscillospiraceae</taxon>
        <taxon>Fumia</taxon>
    </lineage>
</organism>
<evidence type="ECO:0000313" key="14">
    <source>
        <dbReference type="EMBL" id="MBC8558942.1"/>
    </source>
</evidence>
<dbReference type="Gene3D" id="3.30.200.20">
    <property type="entry name" value="Phosphorylase Kinase, domain 1"/>
    <property type="match status" value="1"/>
</dbReference>
<evidence type="ECO:0000256" key="11">
    <source>
        <dbReference type="SAM" id="Phobius"/>
    </source>
</evidence>
<dbReference type="Gene3D" id="1.10.510.10">
    <property type="entry name" value="Transferase(Phosphotransferase) domain 1"/>
    <property type="match status" value="1"/>
</dbReference>
<keyword evidence="3" id="KW-0808">Transferase</keyword>
<comment type="catalytic activity">
    <reaction evidence="8">
        <text>L-seryl-[protein] + ATP = O-phospho-L-seryl-[protein] + ADP + H(+)</text>
        <dbReference type="Rhea" id="RHEA:17989"/>
        <dbReference type="Rhea" id="RHEA-COMP:9863"/>
        <dbReference type="Rhea" id="RHEA-COMP:11604"/>
        <dbReference type="ChEBI" id="CHEBI:15378"/>
        <dbReference type="ChEBI" id="CHEBI:29999"/>
        <dbReference type="ChEBI" id="CHEBI:30616"/>
        <dbReference type="ChEBI" id="CHEBI:83421"/>
        <dbReference type="ChEBI" id="CHEBI:456216"/>
        <dbReference type="EC" id="2.7.11.1"/>
    </reaction>
</comment>
<feature type="domain" description="PASTA" evidence="13">
    <location>
        <begin position="354"/>
        <end position="421"/>
    </location>
</feature>
<dbReference type="PROSITE" id="PS00107">
    <property type="entry name" value="PROTEIN_KINASE_ATP"/>
    <property type="match status" value="1"/>
</dbReference>
<comment type="catalytic activity">
    <reaction evidence="7">
        <text>L-threonyl-[protein] + ATP = O-phospho-L-threonyl-[protein] + ADP + H(+)</text>
        <dbReference type="Rhea" id="RHEA:46608"/>
        <dbReference type="Rhea" id="RHEA-COMP:11060"/>
        <dbReference type="Rhea" id="RHEA-COMP:11605"/>
        <dbReference type="ChEBI" id="CHEBI:15378"/>
        <dbReference type="ChEBI" id="CHEBI:30013"/>
        <dbReference type="ChEBI" id="CHEBI:30616"/>
        <dbReference type="ChEBI" id="CHEBI:61977"/>
        <dbReference type="ChEBI" id="CHEBI:456216"/>
        <dbReference type="EC" id="2.7.11.1"/>
    </reaction>
</comment>
<evidence type="ECO:0000256" key="1">
    <source>
        <dbReference type="ARBA" id="ARBA00012513"/>
    </source>
</evidence>
<dbReference type="CDD" id="cd06577">
    <property type="entry name" value="PASTA_pknB"/>
    <property type="match status" value="3"/>
</dbReference>
<dbReference type="Proteomes" id="UP000610760">
    <property type="component" value="Unassembled WGS sequence"/>
</dbReference>
<dbReference type="SMART" id="SM00740">
    <property type="entry name" value="PASTA"/>
    <property type="match status" value="3"/>
</dbReference>
<keyword evidence="15" id="KW-1185">Reference proteome</keyword>
<dbReference type="InterPro" id="IPR008271">
    <property type="entry name" value="Ser/Thr_kinase_AS"/>
</dbReference>
<keyword evidence="5 14" id="KW-0418">Kinase</keyword>
<feature type="binding site" evidence="9">
    <location>
        <position position="44"/>
    </location>
    <ligand>
        <name>ATP</name>
        <dbReference type="ChEBI" id="CHEBI:30616"/>
    </ligand>
</feature>
<comment type="caution">
    <text evidence="14">The sequence shown here is derived from an EMBL/GenBank/DDBJ whole genome shotgun (WGS) entry which is preliminary data.</text>
</comment>
<evidence type="ECO:0000256" key="5">
    <source>
        <dbReference type="ARBA" id="ARBA00022777"/>
    </source>
</evidence>
<evidence type="ECO:0000256" key="8">
    <source>
        <dbReference type="ARBA" id="ARBA00048679"/>
    </source>
</evidence>
<dbReference type="EMBL" id="JACRSV010000001">
    <property type="protein sequence ID" value="MBC8558942.1"/>
    <property type="molecule type" value="Genomic_DNA"/>
</dbReference>
<dbReference type="NCBIfam" id="NF033483">
    <property type="entry name" value="PknB_PASTA_kin"/>
    <property type="match status" value="1"/>
</dbReference>
<dbReference type="PANTHER" id="PTHR43289">
    <property type="entry name" value="MITOGEN-ACTIVATED PROTEIN KINASE KINASE KINASE 20-RELATED"/>
    <property type="match status" value="1"/>
</dbReference>
<name>A0A926E0Y0_9FIRM</name>
<evidence type="ECO:0000256" key="3">
    <source>
        <dbReference type="ARBA" id="ARBA00022679"/>
    </source>
</evidence>
<reference evidence="14" key="1">
    <citation type="submission" date="2020-08" db="EMBL/GenBank/DDBJ databases">
        <title>Genome public.</title>
        <authorList>
            <person name="Liu C."/>
            <person name="Sun Q."/>
        </authorList>
    </citation>
    <scope>NUCLEOTIDE SEQUENCE</scope>
    <source>
        <strain evidence="14">NSJ-33</strain>
    </source>
</reference>
<proteinExistence type="predicted"/>
<feature type="domain" description="Protein kinase" evidence="12">
    <location>
        <begin position="15"/>
        <end position="280"/>
    </location>
</feature>
<dbReference type="GO" id="GO:0004674">
    <property type="term" value="F:protein serine/threonine kinase activity"/>
    <property type="evidence" value="ECO:0007669"/>
    <property type="project" value="UniProtKB-KW"/>
</dbReference>
<sequence length="684" mass="76162">MDQEQYIGKKLTGRYELLRLIGSGGMANVFEAKDLVEDRQVAVKILKEEYLTNDEFVRRFRNESKVISVLSHPNIVKVYDVNFTGAEQYIVMEYIDGITLNQYIRHQGVLRWKDTIHFATQILKALEHAHEHGVIHRDIKSQNIMLLRDGSIKVMDFGIARFAREDIRSMKDKALGSVHYISPEQACGQESDAKSDIYSVGILLYEMLAGEMPFSGDTPEDIAMQHMRSNPTPLEEKNPEVPKGLCEIVEKAMQKDKNLRYRSAKEMLSAIEEFKQNPSIRFEYKYMAEETDPAAYTRSVDIIQNEDVAIDEPEEEIVIKKSPTILILTGIAFACVITAVLVLLGFFYWGRSEKVAEIKMPDLVGMAYDEVKAMDEYKKFNFVIEERALTDDYAAGVIYYQNIQAGITVKENRTVKIKVSDGYKTLEVPDLAGKDIATAEQMLFDMGLDYTVRTQNEENVPVDQVIKTDPPAGTQIEKNTQIVLYVSRGQAQTASKVPAVIGLDQAVAREKLEAAGLVVSITEVDSDKAPGIVVDQSLKANEYIKEGESITLKVSNGSGYYKKVTLAVDFPPDAQSREYKLIVYINGEDKGSATVNPAQSPTWNVTIEGSGLQKVIISLDGVKYAEYEVDFDKGTFTLTQGYYDEIIDRIGSGGSSSSTPSGSESSSEPSSTPTEGPIDAPSAE</sequence>
<evidence type="ECO:0000256" key="9">
    <source>
        <dbReference type="PROSITE-ProRule" id="PRU10141"/>
    </source>
</evidence>
<keyword evidence="11" id="KW-0812">Transmembrane</keyword>
<dbReference type="FunFam" id="3.30.200.20:FF:000035">
    <property type="entry name" value="Serine/threonine protein kinase Stk1"/>
    <property type="match status" value="1"/>
</dbReference>
<dbReference type="InterPro" id="IPR017441">
    <property type="entry name" value="Protein_kinase_ATP_BS"/>
</dbReference>
<keyword evidence="11" id="KW-0472">Membrane</keyword>
<dbReference type="EC" id="2.7.11.1" evidence="1"/>
<feature type="region of interest" description="Disordered" evidence="10">
    <location>
        <begin position="649"/>
        <end position="684"/>
    </location>
</feature>
<dbReference type="AlphaFoldDB" id="A0A926E0Y0"/>
<keyword evidence="6 9" id="KW-0067">ATP-binding</keyword>
<evidence type="ECO:0000256" key="7">
    <source>
        <dbReference type="ARBA" id="ARBA00047899"/>
    </source>
</evidence>
<evidence type="ECO:0000256" key="4">
    <source>
        <dbReference type="ARBA" id="ARBA00022741"/>
    </source>
</evidence>
<feature type="transmembrane region" description="Helical" evidence="11">
    <location>
        <begin position="325"/>
        <end position="350"/>
    </location>
</feature>
<dbReference type="InterPro" id="IPR011009">
    <property type="entry name" value="Kinase-like_dom_sf"/>
</dbReference>
<accession>A0A926E0Y0</accession>
<dbReference type="SMART" id="SM00220">
    <property type="entry name" value="S_TKc"/>
    <property type="match status" value="1"/>
</dbReference>
<evidence type="ECO:0000256" key="2">
    <source>
        <dbReference type="ARBA" id="ARBA00022527"/>
    </source>
</evidence>
<dbReference type="SUPFAM" id="SSF56112">
    <property type="entry name" value="Protein kinase-like (PK-like)"/>
    <property type="match status" value="1"/>
</dbReference>
<dbReference type="Gene3D" id="3.30.10.20">
    <property type="match status" value="3"/>
</dbReference>
<dbReference type="PROSITE" id="PS00108">
    <property type="entry name" value="PROTEIN_KINASE_ST"/>
    <property type="match status" value="1"/>
</dbReference>
<dbReference type="PROSITE" id="PS51178">
    <property type="entry name" value="PASTA"/>
    <property type="match status" value="3"/>
</dbReference>
<dbReference type="SUPFAM" id="SSF54184">
    <property type="entry name" value="Penicillin-binding protein 2x (pbp-2x), c-terminal domain"/>
    <property type="match status" value="1"/>
</dbReference>
<keyword evidence="4 9" id="KW-0547">Nucleotide-binding</keyword>
<keyword evidence="11" id="KW-1133">Transmembrane helix</keyword>
<evidence type="ECO:0000256" key="6">
    <source>
        <dbReference type="ARBA" id="ARBA00022840"/>
    </source>
</evidence>
<feature type="compositionally biased region" description="Low complexity" evidence="10">
    <location>
        <begin position="655"/>
        <end position="676"/>
    </location>
</feature>
<evidence type="ECO:0000313" key="15">
    <source>
        <dbReference type="Proteomes" id="UP000610760"/>
    </source>
</evidence>
<dbReference type="GO" id="GO:0005524">
    <property type="term" value="F:ATP binding"/>
    <property type="evidence" value="ECO:0007669"/>
    <property type="project" value="UniProtKB-UniRule"/>
</dbReference>
<gene>
    <name evidence="14" type="primary">pknB</name>
    <name evidence="14" type="ORF">H8710_02545</name>
</gene>
<protein>
    <recommendedName>
        <fullName evidence="1">non-specific serine/threonine protein kinase</fullName>
        <ecNumber evidence="1">2.7.11.1</ecNumber>
    </recommendedName>
</protein>
<dbReference type="InterPro" id="IPR000719">
    <property type="entry name" value="Prot_kinase_dom"/>
</dbReference>
<dbReference type="CDD" id="cd14014">
    <property type="entry name" value="STKc_PknB_like"/>
    <property type="match status" value="1"/>
</dbReference>
<dbReference type="FunFam" id="1.10.510.10:FF:000021">
    <property type="entry name" value="Serine/threonine protein kinase"/>
    <property type="match status" value="1"/>
</dbReference>
<dbReference type="Pfam" id="PF03793">
    <property type="entry name" value="PASTA"/>
    <property type="match status" value="3"/>
</dbReference>
<evidence type="ECO:0000256" key="10">
    <source>
        <dbReference type="SAM" id="MobiDB-lite"/>
    </source>
</evidence>